<dbReference type="PANTHER" id="PTHR33964:SF2">
    <property type="entry name" value="IP09356P"/>
    <property type="match status" value="1"/>
</dbReference>
<sequence length="240" mass="27951">MSEGLRFVAAYGWFLVLCALSTLYLQSQPGDVDACGDPQKLIVECFKDFPQKLLQVDKIAITKEDLSDKCDALNRGMECFDVYSKHCLQSQKLNMYENKIYRALRLFKKFCANENYQRDMHRRKECFPKIKADWQRCSNNFQRAIVDGKLNNTTKCVEICCARLAYESCIYKSIRYKCYKNSAQFAHETAKMLSNEKHFSNCRQLEEICAYAADISSIRGSILSLALVLLLRYVRRHMKM</sequence>
<feature type="transmembrane region" description="Helical" evidence="1">
    <location>
        <begin position="7"/>
        <end position="25"/>
    </location>
</feature>
<organism evidence="2 3">
    <name type="scientific">Drosophila mojavensis</name>
    <name type="common">Fruit fly</name>
    <dbReference type="NCBI Taxonomy" id="7230"/>
    <lineage>
        <taxon>Eukaryota</taxon>
        <taxon>Metazoa</taxon>
        <taxon>Ecdysozoa</taxon>
        <taxon>Arthropoda</taxon>
        <taxon>Hexapoda</taxon>
        <taxon>Insecta</taxon>
        <taxon>Pterygota</taxon>
        <taxon>Neoptera</taxon>
        <taxon>Endopterygota</taxon>
        <taxon>Diptera</taxon>
        <taxon>Brachycera</taxon>
        <taxon>Muscomorpha</taxon>
        <taxon>Ephydroidea</taxon>
        <taxon>Drosophilidae</taxon>
        <taxon>Drosophila</taxon>
    </lineage>
</organism>
<keyword evidence="1" id="KW-1133">Transmembrane helix</keyword>
<dbReference type="InParanoid" id="B4K6L6"/>
<dbReference type="PANTHER" id="PTHR33964">
    <property type="entry name" value="RE45066P-RELATED"/>
    <property type="match status" value="1"/>
</dbReference>
<evidence type="ECO:0000256" key="1">
    <source>
        <dbReference type="SAM" id="Phobius"/>
    </source>
</evidence>
<keyword evidence="1" id="KW-0812">Transmembrane</keyword>
<keyword evidence="3" id="KW-1185">Reference proteome</keyword>
<dbReference type="Proteomes" id="UP000009192">
    <property type="component" value="Unassembled WGS sequence"/>
</dbReference>
<evidence type="ECO:0000313" key="2">
    <source>
        <dbReference type="EMBL" id="EDW16316.2"/>
    </source>
</evidence>
<dbReference type="KEGG" id="dmo:Dmoj_GI10458"/>
<protein>
    <submittedName>
        <fullName evidence="2">Uncharacterized protein</fullName>
    </submittedName>
</protein>
<proteinExistence type="predicted"/>
<dbReference type="HOGENOM" id="CLU_1742461_0_0_1"/>
<keyword evidence="1" id="KW-0472">Membrane</keyword>
<reference evidence="2 3" key="1">
    <citation type="journal article" date="2007" name="Nature">
        <title>Evolution of genes and genomes on the Drosophila phylogeny.</title>
        <authorList>
            <consortium name="Drosophila 12 Genomes Consortium"/>
            <person name="Clark A.G."/>
            <person name="Eisen M.B."/>
            <person name="Smith D.R."/>
            <person name="Bergman C.M."/>
            <person name="Oliver B."/>
            <person name="Markow T.A."/>
            <person name="Kaufman T.C."/>
            <person name="Kellis M."/>
            <person name="Gelbart W."/>
            <person name="Iyer V.N."/>
            <person name="Pollard D.A."/>
            <person name="Sackton T.B."/>
            <person name="Larracuente A.M."/>
            <person name="Singh N.D."/>
            <person name="Abad J.P."/>
            <person name="Abt D.N."/>
            <person name="Adryan B."/>
            <person name="Aguade M."/>
            <person name="Akashi H."/>
            <person name="Anderson W.W."/>
            <person name="Aquadro C.F."/>
            <person name="Ardell D.H."/>
            <person name="Arguello R."/>
            <person name="Artieri C.G."/>
            <person name="Barbash D.A."/>
            <person name="Barker D."/>
            <person name="Barsanti P."/>
            <person name="Batterham P."/>
            <person name="Batzoglou S."/>
            <person name="Begun D."/>
            <person name="Bhutkar A."/>
            <person name="Blanco E."/>
            <person name="Bosak S.A."/>
            <person name="Bradley R.K."/>
            <person name="Brand A.D."/>
            <person name="Brent M.R."/>
            <person name="Brooks A.N."/>
            <person name="Brown R.H."/>
            <person name="Butlin R.K."/>
            <person name="Caggese C."/>
            <person name="Calvi B.R."/>
            <person name="Bernardo de Carvalho A."/>
            <person name="Caspi A."/>
            <person name="Castrezana S."/>
            <person name="Celniker S.E."/>
            <person name="Chang J.L."/>
            <person name="Chapple C."/>
            <person name="Chatterji S."/>
            <person name="Chinwalla A."/>
            <person name="Civetta A."/>
            <person name="Clifton S.W."/>
            <person name="Comeron J.M."/>
            <person name="Costello J.C."/>
            <person name="Coyne J.A."/>
            <person name="Daub J."/>
            <person name="David R.G."/>
            <person name="Delcher A.L."/>
            <person name="Delehaunty K."/>
            <person name="Do C.B."/>
            <person name="Ebling H."/>
            <person name="Edwards K."/>
            <person name="Eickbush T."/>
            <person name="Evans J.D."/>
            <person name="Filipski A."/>
            <person name="Findeiss S."/>
            <person name="Freyhult E."/>
            <person name="Fulton L."/>
            <person name="Fulton R."/>
            <person name="Garcia A.C."/>
            <person name="Gardiner A."/>
            <person name="Garfield D.A."/>
            <person name="Garvin B.E."/>
            <person name="Gibson G."/>
            <person name="Gilbert D."/>
            <person name="Gnerre S."/>
            <person name="Godfrey J."/>
            <person name="Good R."/>
            <person name="Gotea V."/>
            <person name="Gravely B."/>
            <person name="Greenberg A.J."/>
            <person name="Griffiths-Jones S."/>
            <person name="Gross S."/>
            <person name="Guigo R."/>
            <person name="Gustafson E.A."/>
            <person name="Haerty W."/>
            <person name="Hahn M.W."/>
            <person name="Halligan D.L."/>
            <person name="Halpern A.L."/>
            <person name="Halter G.M."/>
            <person name="Han M.V."/>
            <person name="Heger A."/>
            <person name="Hillier L."/>
            <person name="Hinrichs A.S."/>
            <person name="Holmes I."/>
            <person name="Hoskins R.A."/>
            <person name="Hubisz M.J."/>
            <person name="Hultmark D."/>
            <person name="Huntley M.A."/>
            <person name="Jaffe D.B."/>
            <person name="Jagadeeshan S."/>
            <person name="Jeck W.R."/>
            <person name="Johnson J."/>
            <person name="Jones C.D."/>
            <person name="Jordan W.C."/>
            <person name="Karpen G.H."/>
            <person name="Kataoka E."/>
            <person name="Keightley P.D."/>
            <person name="Kheradpour P."/>
            <person name="Kirkness E.F."/>
            <person name="Koerich L.B."/>
            <person name="Kristiansen K."/>
            <person name="Kudrna D."/>
            <person name="Kulathinal R.J."/>
            <person name="Kumar S."/>
            <person name="Kwok R."/>
            <person name="Lander E."/>
            <person name="Langley C.H."/>
            <person name="Lapoint R."/>
            <person name="Lazzaro B.P."/>
            <person name="Lee S.J."/>
            <person name="Levesque L."/>
            <person name="Li R."/>
            <person name="Lin C.F."/>
            <person name="Lin M.F."/>
            <person name="Lindblad-Toh K."/>
            <person name="Llopart A."/>
            <person name="Long M."/>
            <person name="Low L."/>
            <person name="Lozovsky E."/>
            <person name="Lu J."/>
            <person name="Luo M."/>
            <person name="Machado C.A."/>
            <person name="Makalowski W."/>
            <person name="Marzo M."/>
            <person name="Matsuda M."/>
            <person name="Matzkin L."/>
            <person name="McAllister B."/>
            <person name="McBride C.S."/>
            <person name="McKernan B."/>
            <person name="McKernan K."/>
            <person name="Mendez-Lago M."/>
            <person name="Minx P."/>
            <person name="Mollenhauer M.U."/>
            <person name="Montooth K."/>
            <person name="Mount S.M."/>
            <person name="Mu X."/>
            <person name="Myers E."/>
            <person name="Negre B."/>
            <person name="Newfeld S."/>
            <person name="Nielsen R."/>
            <person name="Noor M.A."/>
            <person name="O'Grady P."/>
            <person name="Pachter L."/>
            <person name="Papaceit M."/>
            <person name="Parisi M.J."/>
            <person name="Parisi M."/>
            <person name="Parts L."/>
            <person name="Pedersen J.S."/>
            <person name="Pesole G."/>
            <person name="Phillippy A.M."/>
            <person name="Ponting C.P."/>
            <person name="Pop M."/>
            <person name="Porcelli D."/>
            <person name="Powell J.R."/>
            <person name="Prohaska S."/>
            <person name="Pruitt K."/>
            <person name="Puig M."/>
            <person name="Quesneville H."/>
            <person name="Ram K.R."/>
            <person name="Rand D."/>
            <person name="Rasmussen M.D."/>
            <person name="Reed L.K."/>
            <person name="Reenan R."/>
            <person name="Reily A."/>
            <person name="Remington K.A."/>
            <person name="Rieger T.T."/>
            <person name="Ritchie M.G."/>
            <person name="Robin C."/>
            <person name="Rogers Y.H."/>
            <person name="Rohde C."/>
            <person name="Rozas J."/>
            <person name="Rubenfield M.J."/>
            <person name="Ruiz A."/>
            <person name="Russo S."/>
            <person name="Salzberg S.L."/>
            <person name="Sanchez-Gracia A."/>
            <person name="Saranga D.J."/>
            <person name="Sato H."/>
            <person name="Schaeffer S.W."/>
            <person name="Schatz M.C."/>
            <person name="Schlenke T."/>
            <person name="Schwartz R."/>
            <person name="Segarra C."/>
            <person name="Singh R.S."/>
            <person name="Sirot L."/>
            <person name="Sirota M."/>
            <person name="Sisneros N.B."/>
            <person name="Smith C.D."/>
            <person name="Smith T.F."/>
            <person name="Spieth J."/>
            <person name="Stage D.E."/>
            <person name="Stark A."/>
            <person name="Stephan W."/>
            <person name="Strausberg R.L."/>
            <person name="Strempel S."/>
            <person name="Sturgill D."/>
            <person name="Sutton G."/>
            <person name="Sutton G.G."/>
            <person name="Tao W."/>
            <person name="Teichmann S."/>
            <person name="Tobari Y.N."/>
            <person name="Tomimura Y."/>
            <person name="Tsolas J.M."/>
            <person name="Valente V.L."/>
            <person name="Venter E."/>
            <person name="Venter J.C."/>
            <person name="Vicario S."/>
            <person name="Vieira F.G."/>
            <person name="Vilella A.J."/>
            <person name="Villasante A."/>
            <person name="Walenz B."/>
            <person name="Wang J."/>
            <person name="Wasserman M."/>
            <person name="Watts T."/>
            <person name="Wilson D."/>
            <person name="Wilson R.K."/>
            <person name="Wing R.A."/>
            <person name="Wolfner M.F."/>
            <person name="Wong A."/>
            <person name="Wong G.K."/>
            <person name="Wu C.I."/>
            <person name="Wu G."/>
            <person name="Yamamoto D."/>
            <person name="Yang H.P."/>
            <person name="Yang S.P."/>
            <person name="Yorke J.A."/>
            <person name="Yoshida K."/>
            <person name="Zdobnov E."/>
            <person name="Zhang P."/>
            <person name="Zhang Y."/>
            <person name="Zimin A.V."/>
            <person name="Baldwin J."/>
            <person name="Abdouelleil A."/>
            <person name="Abdulkadir J."/>
            <person name="Abebe A."/>
            <person name="Abera B."/>
            <person name="Abreu J."/>
            <person name="Acer S.C."/>
            <person name="Aftuck L."/>
            <person name="Alexander A."/>
            <person name="An P."/>
            <person name="Anderson E."/>
            <person name="Anderson S."/>
            <person name="Arachi H."/>
            <person name="Azer M."/>
            <person name="Bachantsang P."/>
            <person name="Barry A."/>
            <person name="Bayul T."/>
            <person name="Berlin A."/>
            <person name="Bessette D."/>
            <person name="Bloom T."/>
            <person name="Blye J."/>
            <person name="Boguslavskiy L."/>
            <person name="Bonnet C."/>
            <person name="Boukhgalter B."/>
            <person name="Bourzgui I."/>
            <person name="Brown A."/>
            <person name="Cahill P."/>
            <person name="Channer S."/>
            <person name="Cheshatsang Y."/>
            <person name="Chuda L."/>
            <person name="Citroen M."/>
            <person name="Collymore A."/>
            <person name="Cooke P."/>
            <person name="Costello M."/>
            <person name="D'Aco K."/>
            <person name="Daza R."/>
            <person name="De Haan G."/>
            <person name="DeGray S."/>
            <person name="DeMaso C."/>
            <person name="Dhargay N."/>
            <person name="Dooley K."/>
            <person name="Dooley E."/>
            <person name="Doricent M."/>
            <person name="Dorje P."/>
            <person name="Dorjee K."/>
            <person name="Dupes A."/>
            <person name="Elong R."/>
            <person name="Falk J."/>
            <person name="Farina A."/>
            <person name="Faro S."/>
            <person name="Ferguson D."/>
            <person name="Fisher S."/>
            <person name="Foley C.D."/>
            <person name="Franke A."/>
            <person name="Friedrich D."/>
            <person name="Gadbois L."/>
            <person name="Gearin G."/>
            <person name="Gearin C.R."/>
            <person name="Giannoukos G."/>
            <person name="Goode T."/>
            <person name="Graham J."/>
            <person name="Grandbois E."/>
            <person name="Grewal S."/>
            <person name="Gyaltsen K."/>
            <person name="Hafez N."/>
            <person name="Hagos B."/>
            <person name="Hall J."/>
            <person name="Henson C."/>
            <person name="Hollinger A."/>
            <person name="Honan T."/>
            <person name="Huard M.D."/>
            <person name="Hughes L."/>
            <person name="Hurhula B."/>
            <person name="Husby M.E."/>
            <person name="Kamat A."/>
            <person name="Kanga B."/>
            <person name="Kashin S."/>
            <person name="Khazanovich D."/>
            <person name="Kisner P."/>
            <person name="Lance K."/>
            <person name="Lara M."/>
            <person name="Lee W."/>
            <person name="Lennon N."/>
            <person name="Letendre F."/>
            <person name="LeVine R."/>
            <person name="Lipovsky A."/>
            <person name="Liu X."/>
            <person name="Liu J."/>
            <person name="Liu S."/>
            <person name="Lokyitsang T."/>
            <person name="Lokyitsang Y."/>
            <person name="Lubonja R."/>
            <person name="Lui A."/>
            <person name="MacDonald P."/>
            <person name="Magnisalis V."/>
            <person name="Maru K."/>
            <person name="Matthews C."/>
            <person name="McCusker W."/>
            <person name="McDonough S."/>
            <person name="Mehta T."/>
            <person name="Meldrim J."/>
            <person name="Meneus L."/>
            <person name="Mihai O."/>
            <person name="Mihalev A."/>
            <person name="Mihova T."/>
            <person name="Mittelman R."/>
            <person name="Mlenga V."/>
            <person name="Montmayeur A."/>
            <person name="Mulrain L."/>
            <person name="Navidi A."/>
            <person name="Naylor J."/>
            <person name="Negash T."/>
            <person name="Nguyen T."/>
            <person name="Nguyen N."/>
            <person name="Nicol R."/>
            <person name="Norbu C."/>
            <person name="Norbu N."/>
            <person name="Novod N."/>
            <person name="O'Neill B."/>
            <person name="Osman S."/>
            <person name="Markiewicz E."/>
            <person name="Oyono O.L."/>
            <person name="Patti C."/>
            <person name="Phunkhang P."/>
            <person name="Pierre F."/>
            <person name="Priest M."/>
            <person name="Raghuraman S."/>
            <person name="Rege F."/>
            <person name="Reyes R."/>
            <person name="Rise C."/>
            <person name="Rogov P."/>
            <person name="Ross K."/>
            <person name="Ryan E."/>
            <person name="Settipalli S."/>
            <person name="Shea T."/>
            <person name="Sherpa N."/>
            <person name="Shi L."/>
            <person name="Shih D."/>
            <person name="Sparrow T."/>
            <person name="Spaulding J."/>
            <person name="Stalker J."/>
            <person name="Stange-Thomann N."/>
            <person name="Stavropoulos S."/>
            <person name="Stone C."/>
            <person name="Strader C."/>
            <person name="Tesfaye S."/>
            <person name="Thomson T."/>
            <person name="Thoulutsang Y."/>
            <person name="Thoulutsang D."/>
            <person name="Topham K."/>
            <person name="Topping I."/>
            <person name="Tsamla T."/>
            <person name="Vassiliev H."/>
            <person name="Vo A."/>
            <person name="Wangchuk T."/>
            <person name="Wangdi T."/>
            <person name="Weiand M."/>
            <person name="Wilkinson J."/>
            <person name="Wilson A."/>
            <person name="Yadav S."/>
            <person name="Young G."/>
            <person name="Yu Q."/>
            <person name="Zembek L."/>
            <person name="Zhong D."/>
            <person name="Zimmer A."/>
            <person name="Zwirko Z."/>
            <person name="Jaffe D.B."/>
            <person name="Alvarez P."/>
            <person name="Brockman W."/>
            <person name="Butler J."/>
            <person name="Chin C."/>
            <person name="Gnerre S."/>
            <person name="Grabherr M."/>
            <person name="Kleber M."/>
            <person name="Mauceli E."/>
            <person name="MacCallum I."/>
        </authorList>
    </citation>
    <scope>NUCLEOTIDE SEQUENCE [LARGE SCALE GENOMIC DNA]</scope>
    <source>
        <strain evidence="3">Tucson 15081-1352.22</strain>
    </source>
</reference>
<name>B4K6L6_DROMO</name>
<dbReference type="OrthoDB" id="10051804at2759"/>
<gene>
    <name evidence="2" type="primary">Dmoj\GI10458</name>
    <name evidence="2" type="ORF">Dmoj_GI10458</name>
</gene>
<evidence type="ECO:0000313" key="3">
    <source>
        <dbReference type="Proteomes" id="UP000009192"/>
    </source>
</evidence>
<accession>B4K6L6</accession>
<dbReference type="EMBL" id="CH933806">
    <property type="protein sequence ID" value="EDW16316.2"/>
    <property type="molecule type" value="Genomic_DNA"/>
</dbReference>
<dbReference type="AlphaFoldDB" id="B4K6L6"/>